<dbReference type="SUPFAM" id="SSF101898">
    <property type="entry name" value="NHL repeat"/>
    <property type="match status" value="1"/>
</dbReference>
<dbReference type="CDD" id="cd05819">
    <property type="entry name" value="NHL"/>
    <property type="match status" value="1"/>
</dbReference>
<dbReference type="EMBL" id="CAJNOG010001353">
    <property type="protein sequence ID" value="CAF1435350.1"/>
    <property type="molecule type" value="Genomic_DNA"/>
</dbReference>
<reference evidence="6" key="1">
    <citation type="submission" date="2021-02" db="EMBL/GenBank/DDBJ databases">
        <authorList>
            <person name="Nowell W R."/>
        </authorList>
    </citation>
    <scope>NUCLEOTIDE SEQUENCE</scope>
</reference>
<name>A0A819PP85_9BILA</name>
<feature type="compositionally biased region" description="Polar residues" evidence="3">
    <location>
        <begin position="82"/>
        <end position="102"/>
    </location>
</feature>
<evidence type="ECO:0000313" key="5">
    <source>
        <dbReference type="EMBL" id="CAF1435350.1"/>
    </source>
</evidence>
<gene>
    <name evidence="5" type="ORF">JYZ213_LOCUS39813</name>
    <name evidence="6" type="ORF">OXD698_LOCUS30186</name>
</gene>
<feature type="transmembrane region" description="Helical" evidence="4">
    <location>
        <begin position="36"/>
        <end position="57"/>
    </location>
</feature>
<evidence type="ECO:0000256" key="4">
    <source>
        <dbReference type="SAM" id="Phobius"/>
    </source>
</evidence>
<dbReference type="EMBL" id="CAJOAZ010003513">
    <property type="protein sequence ID" value="CAF4012430.1"/>
    <property type="molecule type" value="Genomic_DNA"/>
</dbReference>
<dbReference type="Pfam" id="PF01436">
    <property type="entry name" value="NHL"/>
    <property type="match status" value="2"/>
</dbReference>
<feature type="repeat" description="NHL" evidence="2">
    <location>
        <begin position="372"/>
        <end position="403"/>
    </location>
</feature>
<dbReference type="PANTHER" id="PTHR24104">
    <property type="entry name" value="E3 UBIQUITIN-PROTEIN LIGASE NHLRC1-RELATED"/>
    <property type="match status" value="1"/>
</dbReference>
<evidence type="ECO:0000256" key="3">
    <source>
        <dbReference type="SAM" id="MobiDB-lite"/>
    </source>
</evidence>
<evidence type="ECO:0000256" key="1">
    <source>
        <dbReference type="ARBA" id="ARBA00022737"/>
    </source>
</evidence>
<feature type="region of interest" description="Disordered" evidence="3">
    <location>
        <begin position="76"/>
        <end position="104"/>
    </location>
</feature>
<dbReference type="AlphaFoldDB" id="A0A819PP85"/>
<keyword evidence="4" id="KW-0812">Transmembrane</keyword>
<proteinExistence type="predicted"/>
<organism evidence="6 7">
    <name type="scientific">Adineta steineri</name>
    <dbReference type="NCBI Taxonomy" id="433720"/>
    <lineage>
        <taxon>Eukaryota</taxon>
        <taxon>Metazoa</taxon>
        <taxon>Spiralia</taxon>
        <taxon>Gnathifera</taxon>
        <taxon>Rotifera</taxon>
        <taxon>Eurotatoria</taxon>
        <taxon>Bdelloidea</taxon>
        <taxon>Adinetida</taxon>
        <taxon>Adinetidae</taxon>
        <taxon>Adineta</taxon>
    </lineage>
</organism>
<dbReference type="InterPro" id="IPR011042">
    <property type="entry name" value="6-blade_b-propeller_TolB-like"/>
</dbReference>
<keyword evidence="4" id="KW-0472">Membrane</keyword>
<evidence type="ECO:0000313" key="7">
    <source>
        <dbReference type="Proteomes" id="UP000663844"/>
    </source>
</evidence>
<feature type="repeat" description="NHL" evidence="2">
    <location>
        <begin position="118"/>
        <end position="161"/>
    </location>
</feature>
<accession>A0A819PP85</accession>
<dbReference type="InterPro" id="IPR001258">
    <property type="entry name" value="NHL_repeat"/>
</dbReference>
<comment type="caution">
    <text evidence="6">The sequence shown here is derived from an EMBL/GenBank/DDBJ whole genome shotgun (WGS) entry which is preliminary data.</text>
</comment>
<keyword evidence="1" id="KW-0677">Repeat</keyword>
<dbReference type="PANTHER" id="PTHR24104:SF25">
    <property type="entry name" value="PROTEIN LIN-41"/>
    <property type="match status" value="1"/>
</dbReference>
<dbReference type="Proteomes" id="UP000663844">
    <property type="component" value="Unassembled WGS sequence"/>
</dbReference>
<dbReference type="GO" id="GO:0008270">
    <property type="term" value="F:zinc ion binding"/>
    <property type="evidence" value="ECO:0007669"/>
    <property type="project" value="UniProtKB-KW"/>
</dbReference>
<dbReference type="InterPro" id="IPR050952">
    <property type="entry name" value="TRIM-NHL_E3_ligases"/>
</dbReference>
<dbReference type="Proteomes" id="UP000663845">
    <property type="component" value="Unassembled WGS sequence"/>
</dbReference>
<dbReference type="Gene3D" id="2.120.10.30">
    <property type="entry name" value="TolB, C-terminal domain"/>
    <property type="match status" value="2"/>
</dbReference>
<protein>
    <submittedName>
        <fullName evidence="6">Uncharacterized protein</fullName>
    </submittedName>
</protein>
<dbReference type="PROSITE" id="PS51125">
    <property type="entry name" value="NHL"/>
    <property type="match status" value="2"/>
</dbReference>
<sequence>MMGRNQIGSELVTSNSQQISTDQSTLLRKCLKKKKILWIIIGIIIVILIITITIVIIKTKTKITKLSIVTSETTNEDFTTTAGNPTTEKFTTKADNPTTEVQSKPKCDKWKQHGITVAGVAGQTGDWLNQFSNPQGIYIDDDESILIADAGNHRVVKWKDNPNSGQVVAGGMEIGHRPDQLHMPLDVTVDKKKNVIIVCDYGNWRVTRWFFQSQANPQIYIDNIACGGVTMDKSGSLYVSDWQKDEVTRWKEGDTYGTIVAGGNRKGENFNQLWSPSYIFVDKDYSVYVSDTLNHRIIKWKKDAQEGIVVAGGNGVGNHLNQLFHPFGMIVDNLGQIIIADYENHRIMKWYEGDANGSVVAGGNGEGERSDQLLFPRDVSFDIEGNLYVTDSYNHRIQKYEQCTE</sequence>
<evidence type="ECO:0000313" key="6">
    <source>
        <dbReference type="EMBL" id="CAF4012430.1"/>
    </source>
</evidence>
<keyword evidence="4" id="KW-1133">Transmembrane helix</keyword>
<evidence type="ECO:0000256" key="2">
    <source>
        <dbReference type="PROSITE-ProRule" id="PRU00504"/>
    </source>
</evidence>